<evidence type="ECO:0000313" key="17">
    <source>
        <dbReference type="EMBL" id="CAG8060600.1"/>
    </source>
</evidence>
<feature type="chain" id="PRO_5040958673" description="beta-glucosidase" evidence="14">
    <location>
        <begin position="23"/>
        <end position="1237"/>
    </location>
</feature>
<feature type="region of interest" description="Disordered" evidence="13">
    <location>
        <begin position="724"/>
        <end position="762"/>
    </location>
</feature>
<feature type="region of interest" description="Disordered" evidence="13">
    <location>
        <begin position="672"/>
        <end position="695"/>
    </location>
</feature>
<keyword evidence="6 12" id="KW-0378">Hydrolase</keyword>
<evidence type="ECO:0000256" key="11">
    <source>
        <dbReference type="ARBA" id="ARBA00023326"/>
    </source>
</evidence>
<keyword evidence="7" id="KW-0136">Cellulose degradation</keyword>
<dbReference type="GO" id="GO:0016491">
    <property type="term" value="F:oxidoreductase activity"/>
    <property type="evidence" value="ECO:0007669"/>
    <property type="project" value="InterPro"/>
</dbReference>
<dbReference type="InterPro" id="IPR011032">
    <property type="entry name" value="GroES-like_sf"/>
</dbReference>
<comment type="catalytic activity">
    <reaction evidence="1 12">
        <text>Hydrolysis of terminal, non-reducing beta-D-glucosyl residues with release of beta-D-glucose.</text>
        <dbReference type="EC" id="3.2.1.21"/>
    </reaction>
</comment>
<dbReference type="AlphaFoldDB" id="A0A9W4HM78"/>
<feature type="signal peptide" evidence="14">
    <location>
        <begin position="1"/>
        <end position="22"/>
    </location>
</feature>
<feature type="domain" description="Enoyl reductase (ER)" evidence="15">
    <location>
        <begin position="912"/>
        <end position="1235"/>
    </location>
</feature>
<name>A0A9W4HM78_PENNA</name>
<evidence type="ECO:0000256" key="9">
    <source>
        <dbReference type="ARBA" id="ARBA00023277"/>
    </source>
</evidence>
<dbReference type="PROSITE" id="PS00775">
    <property type="entry name" value="GLYCOSYL_HYDROL_F3"/>
    <property type="match status" value="1"/>
</dbReference>
<evidence type="ECO:0000259" key="16">
    <source>
        <dbReference type="SMART" id="SM01217"/>
    </source>
</evidence>
<evidence type="ECO:0000256" key="1">
    <source>
        <dbReference type="ARBA" id="ARBA00000448"/>
    </source>
</evidence>
<keyword evidence="11 12" id="KW-0624">Polysaccharide degradation</keyword>
<comment type="pathway">
    <text evidence="2 12">Glycan metabolism; cellulose degradation.</text>
</comment>
<dbReference type="InterPro" id="IPR036881">
    <property type="entry name" value="Glyco_hydro_3_C_sf"/>
</dbReference>
<dbReference type="Gene3D" id="2.60.40.10">
    <property type="entry name" value="Immunoglobulins"/>
    <property type="match status" value="1"/>
</dbReference>
<dbReference type="GO" id="GO:0008422">
    <property type="term" value="F:beta-glucosidase activity"/>
    <property type="evidence" value="ECO:0007669"/>
    <property type="project" value="UniProtKB-EC"/>
</dbReference>
<dbReference type="SUPFAM" id="SSF51735">
    <property type="entry name" value="NAD(P)-binding Rossmann-fold domains"/>
    <property type="match status" value="1"/>
</dbReference>
<evidence type="ECO:0000256" key="12">
    <source>
        <dbReference type="RuleBase" id="RU361161"/>
    </source>
</evidence>
<dbReference type="Pfam" id="PF08240">
    <property type="entry name" value="ADH_N"/>
    <property type="match status" value="1"/>
</dbReference>
<evidence type="ECO:0000256" key="5">
    <source>
        <dbReference type="ARBA" id="ARBA00022729"/>
    </source>
</evidence>
<evidence type="ECO:0000313" key="18">
    <source>
        <dbReference type="Proteomes" id="UP001153461"/>
    </source>
</evidence>
<dbReference type="InterPro" id="IPR019800">
    <property type="entry name" value="Glyco_hydro_3_AS"/>
</dbReference>
<dbReference type="InterPro" id="IPR002772">
    <property type="entry name" value="Glyco_hydro_3_C"/>
</dbReference>
<dbReference type="GO" id="GO:0030245">
    <property type="term" value="P:cellulose catabolic process"/>
    <property type="evidence" value="ECO:0007669"/>
    <property type="project" value="UniProtKB-KW"/>
</dbReference>
<dbReference type="InterPro" id="IPR026891">
    <property type="entry name" value="Fn3-like"/>
</dbReference>
<dbReference type="Gene3D" id="3.90.180.10">
    <property type="entry name" value="Medium-chain alcohol dehydrogenases, catalytic domain"/>
    <property type="match status" value="1"/>
</dbReference>
<dbReference type="InterPro" id="IPR020843">
    <property type="entry name" value="ER"/>
</dbReference>
<dbReference type="Pfam" id="PF01915">
    <property type="entry name" value="Glyco_hydro_3_C"/>
    <property type="match status" value="1"/>
</dbReference>
<dbReference type="InterPro" id="IPR001764">
    <property type="entry name" value="Glyco_hydro_3_N"/>
</dbReference>
<gene>
    <name evidence="17" type="ORF">PNAL_LOCUS3562</name>
</gene>
<dbReference type="InterPro" id="IPR050288">
    <property type="entry name" value="Cellulose_deg_GH3"/>
</dbReference>
<dbReference type="Gene3D" id="3.20.20.300">
    <property type="entry name" value="Glycoside hydrolase, family 3, N-terminal domain"/>
    <property type="match status" value="1"/>
</dbReference>
<dbReference type="EC" id="3.2.1.21" evidence="4 12"/>
<dbReference type="Gene3D" id="3.40.50.1700">
    <property type="entry name" value="Glycoside hydrolase family 3 C-terminal domain"/>
    <property type="match status" value="1"/>
</dbReference>
<evidence type="ECO:0000256" key="14">
    <source>
        <dbReference type="SAM" id="SignalP"/>
    </source>
</evidence>
<dbReference type="Pfam" id="PF13602">
    <property type="entry name" value="ADH_zinc_N_2"/>
    <property type="match status" value="1"/>
</dbReference>
<proteinExistence type="inferred from homology"/>
<keyword evidence="5 14" id="KW-0732">Signal</keyword>
<organism evidence="17 18">
    <name type="scientific">Penicillium nalgiovense</name>
    <dbReference type="NCBI Taxonomy" id="60175"/>
    <lineage>
        <taxon>Eukaryota</taxon>
        <taxon>Fungi</taxon>
        <taxon>Dikarya</taxon>
        <taxon>Ascomycota</taxon>
        <taxon>Pezizomycotina</taxon>
        <taxon>Eurotiomycetes</taxon>
        <taxon>Eurotiomycetidae</taxon>
        <taxon>Eurotiales</taxon>
        <taxon>Aspergillaceae</taxon>
        <taxon>Penicillium</taxon>
    </lineage>
</organism>
<dbReference type="Gene3D" id="3.40.50.720">
    <property type="entry name" value="NAD(P)-binding Rossmann-like Domain"/>
    <property type="match status" value="1"/>
</dbReference>
<dbReference type="InterPro" id="IPR013783">
    <property type="entry name" value="Ig-like_fold"/>
</dbReference>
<dbReference type="PRINTS" id="PR00133">
    <property type="entry name" value="GLHYDRLASE3"/>
</dbReference>
<reference evidence="17" key="1">
    <citation type="submission" date="2021-07" db="EMBL/GenBank/DDBJ databases">
        <authorList>
            <person name="Branca A.L. A."/>
        </authorList>
    </citation>
    <scope>NUCLEOTIDE SEQUENCE</scope>
</reference>
<protein>
    <recommendedName>
        <fullName evidence="4 12">beta-glucosidase</fullName>
        <ecNumber evidence="4 12">3.2.1.21</ecNumber>
    </recommendedName>
</protein>
<dbReference type="InterPro" id="IPR036962">
    <property type="entry name" value="Glyco_hydro_3_N_sf"/>
</dbReference>
<sequence>MKFAWFEVAGLTALVANANSLAYSPPYYPSPWMTGEGDWSEAYTRAVDFVSNLTLAEKVNLTTGAGWMQERCVGETGGIPRLGMWGMCMQDAPLGIRFSDYNSAFPAGVNVAAAWDKRLAYQRGMAMGEEHRDKGVDVQLGPVAGPLGKFPDGGRNWEGFSPDPVLTGVMMAETIKGMQDAGVIACAKHFIGNEQEHFRQSGEAQGYGFNISQSLSSNIDDKTMHELYLWPFVDSIRAGVGSVMCSYNQINNSYGCANSYSLNKLLKGELGFQGFVMSDWGAHHSGVESALAGLDMSMPGDVILGSPYSYWGTNLTISVLNGTMPEWRVDDMAVRIMSAYYKVGRDRFRTPPNFSSWTRDEYNFQHSMVSEDWGKVNERVNVQRDHAQIIRKIGSDSTVLLKNKGGALPLTHNEKFISILGEDAGSNAHGANGCDDRGCDNGTLAMGWGSGTANYPYLITPEQAIQNEVLEYSNGQTNVFAVTDNWALTEMAALASQADVALVFVNADSGEGFISVDGNEGDRKNLTLWKSGEEVIKTASQHCNNTIVVIHSTSAVLISDWYDNDNITAIVWAGLPGQESGRSLVDVLYGRINPGGKTPFTWGETRKDYGPPLVTVPNNGADAPQDNFEDGVFIDYRRFDKDNIEPIYEFGYGLSYTKFAFSDLKVTPLASSQHGEYKATTGKSQKAPVLGEPGTVSDNLFPEEIKRVRQYLYPWLNSTDLRASSGDPDYGMDSKDYLPEGATDGSPRDLLPSSGSSGGNPGLFEDLYQVTATITNTGSVTGDEVPQLYLSLGGNDDPTKVLRQFDRVTIAPGQSLQWTTTLTRRDVSNWDVASQNWVISRAQKKVYVGNSSRKLPLSADLPSVDQKSIRFASHTYLYRKFNHRQTHKMQAIRVHPAPPSATPYSPTNPAPTTALHNDKIPIPTPTAPNQLIIQIKATTIIRDMLTWPETYHQPYTIPGHDFSGIVASVSPGSTTTLKPGTAVFGMASTDRGSTWASYALVTTDEVAPKPAGLGWGEAAALPLSAQTAYEALFVHAGLPLPGLGGRAKAEIQHHQEQDYQQARQLEQRVLVTGAAGGVGIFLVQLAACAGMHVVAASGSVARNGEFLTELGADEVVEYADLEGQEGRFDVVVDSVGGEVLERCWGLVKEGGALITVDSASFDFVEAHAKRGLRRDGIKALFFIVEGGGEVLRALSELTARGELRSFVAASFGMDRVQEAYDYANGRFDGRGKVVLTV</sequence>
<dbReference type="EMBL" id="CAJVNV010000122">
    <property type="protein sequence ID" value="CAG8060600.1"/>
    <property type="molecule type" value="Genomic_DNA"/>
</dbReference>
<accession>A0A9W4HM78</accession>
<keyword evidence="8" id="KW-0325">Glycoprotein</keyword>
<evidence type="ECO:0000256" key="6">
    <source>
        <dbReference type="ARBA" id="ARBA00022801"/>
    </source>
</evidence>
<dbReference type="InterPro" id="IPR017853">
    <property type="entry name" value="GH"/>
</dbReference>
<comment type="caution">
    <text evidence="17">The sequence shown here is derived from an EMBL/GenBank/DDBJ whole genome shotgun (WGS) entry which is preliminary data.</text>
</comment>
<dbReference type="CDD" id="cd05289">
    <property type="entry name" value="MDR_like_2"/>
    <property type="match status" value="1"/>
</dbReference>
<feature type="domain" description="Fibronectin type III-like" evidence="16">
    <location>
        <begin position="784"/>
        <end position="852"/>
    </location>
</feature>
<dbReference type="OrthoDB" id="329835at2759"/>
<keyword evidence="9 12" id="KW-0119">Carbohydrate metabolism</keyword>
<evidence type="ECO:0000259" key="15">
    <source>
        <dbReference type="SMART" id="SM00829"/>
    </source>
</evidence>
<dbReference type="SUPFAM" id="SSF52279">
    <property type="entry name" value="Beta-D-glucan exohydrolase, C-terminal domain"/>
    <property type="match status" value="1"/>
</dbReference>
<dbReference type="FunFam" id="3.20.20.300:FF:000002">
    <property type="entry name" value="Probable beta-glucosidase"/>
    <property type="match status" value="1"/>
</dbReference>
<evidence type="ECO:0000256" key="13">
    <source>
        <dbReference type="SAM" id="MobiDB-lite"/>
    </source>
</evidence>
<dbReference type="SMART" id="SM01217">
    <property type="entry name" value="Fn3_like"/>
    <property type="match status" value="1"/>
</dbReference>
<dbReference type="PANTHER" id="PTHR42715">
    <property type="entry name" value="BETA-GLUCOSIDASE"/>
    <property type="match status" value="1"/>
</dbReference>
<dbReference type="Proteomes" id="UP001153461">
    <property type="component" value="Unassembled WGS sequence"/>
</dbReference>
<evidence type="ECO:0000256" key="8">
    <source>
        <dbReference type="ARBA" id="ARBA00023180"/>
    </source>
</evidence>
<keyword evidence="10 12" id="KW-0326">Glycosidase</keyword>
<dbReference type="SUPFAM" id="SSF50129">
    <property type="entry name" value="GroES-like"/>
    <property type="match status" value="1"/>
</dbReference>
<dbReference type="InterPro" id="IPR013154">
    <property type="entry name" value="ADH-like_N"/>
</dbReference>
<evidence type="ECO:0000256" key="2">
    <source>
        <dbReference type="ARBA" id="ARBA00004987"/>
    </source>
</evidence>
<dbReference type="PANTHER" id="PTHR42715:SF29">
    <property type="entry name" value="BETA-GLUCOSIDASE A-RELATED"/>
    <property type="match status" value="1"/>
</dbReference>
<evidence type="ECO:0000256" key="10">
    <source>
        <dbReference type="ARBA" id="ARBA00023295"/>
    </source>
</evidence>
<evidence type="ECO:0000256" key="3">
    <source>
        <dbReference type="ARBA" id="ARBA00005336"/>
    </source>
</evidence>
<evidence type="ECO:0000256" key="7">
    <source>
        <dbReference type="ARBA" id="ARBA00023001"/>
    </source>
</evidence>
<dbReference type="Pfam" id="PF14310">
    <property type="entry name" value="Fn3-like"/>
    <property type="match status" value="1"/>
</dbReference>
<comment type="similarity">
    <text evidence="3 12">Belongs to the glycosyl hydrolase 3 family.</text>
</comment>
<dbReference type="InterPro" id="IPR036291">
    <property type="entry name" value="NAD(P)-bd_dom_sf"/>
</dbReference>
<dbReference type="SUPFAM" id="SSF51445">
    <property type="entry name" value="(Trans)glycosidases"/>
    <property type="match status" value="1"/>
</dbReference>
<dbReference type="FunFam" id="3.40.50.1700:FF:000003">
    <property type="entry name" value="Probable beta-glucosidase"/>
    <property type="match status" value="1"/>
</dbReference>
<dbReference type="Pfam" id="PF00933">
    <property type="entry name" value="Glyco_hydro_3"/>
    <property type="match status" value="1"/>
</dbReference>
<dbReference type="SMART" id="SM00829">
    <property type="entry name" value="PKS_ER"/>
    <property type="match status" value="1"/>
</dbReference>
<evidence type="ECO:0000256" key="4">
    <source>
        <dbReference type="ARBA" id="ARBA00012744"/>
    </source>
</evidence>